<dbReference type="EMBL" id="WMEY01000003">
    <property type="protein sequence ID" value="MYL63631.1"/>
    <property type="molecule type" value="Genomic_DNA"/>
</dbReference>
<sequence length="209" mass="24441">MSFNGFTQHDFNAFQIEGLDARMEAIQERIQPKFQAISDDVKSDLEMLAGNEMHLHIARHARRTKNPPVDTWMAFSHNKRGYKMHPHFQIGLFDDHVFVWLAYIYELPGKPQMATLLLDHMDKLKEDVPASYWISTDHTKKKASQPLKDVELDKVLTRFRDVKKGEFLIGRHFTSDDPLLQDGEQFIQEVKKTFETLIPFYHLSLQPTT</sequence>
<evidence type="ECO:0000256" key="1">
    <source>
        <dbReference type="HAMAP-Rule" id="MF_01851"/>
    </source>
</evidence>
<dbReference type="AlphaFoldDB" id="A0A845EYI8"/>
<proteinExistence type="inferred from homology"/>
<comment type="similarity">
    <text evidence="1">Belongs to the UPF0637 family.</text>
</comment>
<dbReference type="PIRSF" id="PIRSF021332">
    <property type="entry name" value="DUF1054"/>
    <property type="match status" value="1"/>
</dbReference>
<dbReference type="Pfam" id="PF06335">
    <property type="entry name" value="DUF1054"/>
    <property type="match status" value="1"/>
</dbReference>
<reference evidence="2 3" key="1">
    <citation type="submission" date="2019-11" db="EMBL/GenBank/DDBJ databases">
        <title>Genome sequences of 17 halophilic strains isolated from different environments.</title>
        <authorList>
            <person name="Furrow R.E."/>
        </authorList>
    </citation>
    <scope>NUCLEOTIDE SEQUENCE [LARGE SCALE GENOMIC DNA]</scope>
    <source>
        <strain evidence="2 3">22506_14_FS</strain>
    </source>
</reference>
<evidence type="ECO:0000313" key="2">
    <source>
        <dbReference type="EMBL" id="MYL63631.1"/>
    </source>
</evidence>
<dbReference type="Gene3D" id="3.30.930.20">
    <property type="entry name" value="Protein of unknown function DUF1054"/>
    <property type="match status" value="1"/>
</dbReference>
<dbReference type="HAMAP" id="MF_01851">
    <property type="entry name" value="UPF0637"/>
    <property type="match status" value="1"/>
</dbReference>
<name>A0A845EYI8_9BACL</name>
<evidence type="ECO:0000313" key="3">
    <source>
        <dbReference type="Proteomes" id="UP000447833"/>
    </source>
</evidence>
<dbReference type="InterPro" id="IPR053707">
    <property type="entry name" value="UPF0637_domain_sf"/>
</dbReference>
<dbReference type="Proteomes" id="UP000447833">
    <property type="component" value="Unassembled WGS sequence"/>
</dbReference>
<dbReference type="RefSeq" id="WP_160919217.1">
    <property type="nucleotide sequence ID" value="NZ_WMEY01000003.1"/>
</dbReference>
<organism evidence="2 3">
    <name type="scientific">Guptibacillus hwajinpoensis</name>
    <dbReference type="NCBI Taxonomy" id="208199"/>
    <lineage>
        <taxon>Bacteria</taxon>
        <taxon>Bacillati</taxon>
        <taxon>Bacillota</taxon>
        <taxon>Bacilli</taxon>
        <taxon>Bacillales</taxon>
        <taxon>Guptibacillaceae</taxon>
        <taxon>Guptibacillus</taxon>
    </lineage>
</organism>
<dbReference type="InterPro" id="IPR009403">
    <property type="entry name" value="UPF0637"/>
</dbReference>
<accession>A0A845EYI8</accession>
<gene>
    <name evidence="2" type="ORF">GLW07_09735</name>
</gene>
<dbReference type="SUPFAM" id="SSF142913">
    <property type="entry name" value="YktB/PF0168-like"/>
    <property type="match status" value="1"/>
</dbReference>
<protein>
    <recommendedName>
        <fullName evidence="1">UPF0637 protein GLW07_09735</fullName>
    </recommendedName>
</protein>
<comment type="caution">
    <text evidence="2">The sequence shown here is derived from an EMBL/GenBank/DDBJ whole genome shotgun (WGS) entry which is preliminary data.</text>
</comment>